<name>A0AAN7G548_QUERU</name>
<evidence type="ECO:0000256" key="1">
    <source>
        <dbReference type="ARBA" id="ARBA00004167"/>
    </source>
</evidence>
<feature type="transmembrane region" description="Helical" evidence="6">
    <location>
        <begin position="582"/>
        <end position="603"/>
    </location>
</feature>
<keyword evidence="4 6" id="KW-1133">Transmembrane helix</keyword>
<evidence type="ECO:0000313" key="10">
    <source>
        <dbReference type="Proteomes" id="UP001324115"/>
    </source>
</evidence>
<proteinExistence type="predicted"/>
<feature type="signal peptide" evidence="7">
    <location>
        <begin position="1"/>
        <end position="47"/>
    </location>
</feature>
<gene>
    <name evidence="9" type="ORF">RGQ29_000215</name>
</gene>
<evidence type="ECO:0000256" key="7">
    <source>
        <dbReference type="SAM" id="SignalP"/>
    </source>
</evidence>
<dbReference type="Pfam" id="PF12819">
    <property type="entry name" value="Malectin_like"/>
    <property type="match status" value="1"/>
</dbReference>
<dbReference type="Pfam" id="PF00560">
    <property type="entry name" value="LRR_1"/>
    <property type="match status" value="2"/>
</dbReference>
<dbReference type="GO" id="GO:0016020">
    <property type="term" value="C:membrane"/>
    <property type="evidence" value="ECO:0007669"/>
    <property type="project" value="UniProtKB-SubCell"/>
</dbReference>
<evidence type="ECO:0000256" key="2">
    <source>
        <dbReference type="ARBA" id="ARBA00022692"/>
    </source>
</evidence>
<dbReference type="SUPFAM" id="SSF52058">
    <property type="entry name" value="L domain-like"/>
    <property type="match status" value="1"/>
</dbReference>
<protein>
    <recommendedName>
        <fullName evidence="8">Malectin-like domain-containing protein</fullName>
    </recommendedName>
</protein>
<dbReference type="PANTHER" id="PTHR45631">
    <property type="entry name" value="OS07G0107800 PROTEIN-RELATED"/>
    <property type="match status" value="1"/>
</dbReference>
<dbReference type="EMBL" id="JAXUIC010000001">
    <property type="protein sequence ID" value="KAK4605838.1"/>
    <property type="molecule type" value="Genomic_DNA"/>
</dbReference>
<accession>A0AAN7G548</accession>
<evidence type="ECO:0000256" key="4">
    <source>
        <dbReference type="ARBA" id="ARBA00022989"/>
    </source>
</evidence>
<keyword evidence="5 6" id="KW-0472">Membrane</keyword>
<feature type="chain" id="PRO_5043034167" description="Malectin-like domain-containing protein" evidence="7">
    <location>
        <begin position="48"/>
        <end position="655"/>
    </location>
</feature>
<dbReference type="Gene3D" id="3.80.10.10">
    <property type="entry name" value="Ribonuclease Inhibitor"/>
    <property type="match status" value="1"/>
</dbReference>
<keyword evidence="2 6" id="KW-0812">Transmembrane</keyword>
<evidence type="ECO:0000259" key="8">
    <source>
        <dbReference type="Pfam" id="PF12819"/>
    </source>
</evidence>
<reference evidence="9 10" key="1">
    <citation type="journal article" date="2023" name="G3 (Bethesda)">
        <title>A haplotype-resolved chromosome-scale genome for Quercus rubra L. provides insights into the genetics of adaptive traits for red oak species.</title>
        <authorList>
            <person name="Kapoor B."/>
            <person name="Jenkins J."/>
            <person name="Schmutz J."/>
            <person name="Zhebentyayeva T."/>
            <person name="Kuelheim C."/>
            <person name="Coggeshall M."/>
            <person name="Heim C."/>
            <person name="Lasky J.R."/>
            <person name="Leites L."/>
            <person name="Islam-Faridi N."/>
            <person name="Romero-Severson J."/>
            <person name="DeLeo V.L."/>
            <person name="Lucas S.M."/>
            <person name="Lazic D."/>
            <person name="Gailing O."/>
            <person name="Carlson J."/>
            <person name="Staton M."/>
        </authorList>
    </citation>
    <scope>NUCLEOTIDE SEQUENCE [LARGE SCALE GENOMIC DNA]</scope>
    <source>
        <strain evidence="9">Pseudo-F2</strain>
    </source>
</reference>
<comment type="subcellular location">
    <subcellularLocation>
        <location evidence="1">Membrane</location>
        <topology evidence="1">Single-pass membrane protein</topology>
    </subcellularLocation>
</comment>
<dbReference type="Proteomes" id="UP001324115">
    <property type="component" value="Unassembled WGS sequence"/>
</dbReference>
<comment type="caution">
    <text evidence="9">The sequence shown here is derived from an EMBL/GenBank/DDBJ whole genome shotgun (WGS) entry which is preliminary data.</text>
</comment>
<dbReference type="FunFam" id="3.80.10.10:FF:000135">
    <property type="entry name" value="Putative LRR receptor-like serine/threonine-protein kinase"/>
    <property type="match status" value="1"/>
</dbReference>
<evidence type="ECO:0000313" key="9">
    <source>
        <dbReference type="EMBL" id="KAK4605838.1"/>
    </source>
</evidence>
<sequence length="655" mass="72036">MSNRLFLLYANASIGKAKQPTKTKTKKKKMSLLLFLQLLLFPLLCSSTTPNPFDVSYYIDCGGPTNTTDPFNTTWLSDRYYTGGSAAIVSEPLHFRHSQEKTLRFFPLSFGKKNCYTVPLPNGRYYFRTFTVYDNFDGKSHSPSFDASVEGTLVYSWRSPWAESLARDGAYSDLFAYVTDGQADFCFYSIATDPPVIGSLQINQIDPNSYNAASIGQSFILVNYGRLTCGSPQWGPGFTNDTDYFGRSWQSDYSFQSHIPSSSALRKIGTNNAISGTNTAPNYFPAKLYQTAVTTDGGGIEYELKVDAKLDYLLWFHFAELDSSVNKEGQRVFDVLVNGNNVNRIDIYKEVGGFAAYTWNYSVKNLSSIVLTVRLVPVVGSPVISGLENYALVPADLSTVPGQVVAMRALKESLRVPDRMGWNGDPCAPTSWDAWEGVTCHLNKDGKSLVISQIDLGTQGLKGGYISDQISLLSNLVSLNLSTNSLGGTLPSGLGQKSLIRLDLSYNQFTGSIPDSLASSNLQLVLLNDNLLEGRVPEELFSIGVHGGAIDLSGNKGLCGGPTLPDCPLFWENGSLSTKGKIAIGLSSLVFFCVLLLVIYMFCIRRGRNDYDFGLPQDLMSLAAKRNKYQRQKSLMLLEMESQHAKGLPSPFTPY</sequence>
<evidence type="ECO:0000256" key="6">
    <source>
        <dbReference type="SAM" id="Phobius"/>
    </source>
</evidence>
<organism evidence="9 10">
    <name type="scientific">Quercus rubra</name>
    <name type="common">Northern red oak</name>
    <name type="synonym">Quercus borealis</name>
    <dbReference type="NCBI Taxonomy" id="3512"/>
    <lineage>
        <taxon>Eukaryota</taxon>
        <taxon>Viridiplantae</taxon>
        <taxon>Streptophyta</taxon>
        <taxon>Embryophyta</taxon>
        <taxon>Tracheophyta</taxon>
        <taxon>Spermatophyta</taxon>
        <taxon>Magnoliopsida</taxon>
        <taxon>eudicotyledons</taxon>
        <taxon>Gunneridae</taxon>
        <taxon>Pentapetalae</taxon>
        <taxon>rosids</taxon>
        <taxon>fabids</taxon>
        <taxon>Fagales</taxon>
        <taxon>Fagaceae</taxon>
        <taxon>Quercus</taxon>
    </lineage>
</organism>
<keyword evidence="10" id="KW-1185">Reference proteome</keyword>
<keyword evidence="3 7" id="KW-0732">Signal</keyword>
<dbReference type="InterPro" id="IPR032675">
    <property type="entry name" value="LRR_dom_sf"/>
</dbReference>
<feature type="domain" description="Malectin-like" evidence="8">
    <location>
        <begin position="59"/>
        <end position="391"/>
    </location>
</feature>
<dbReference type="Gene3D" id="2.60.120.430">
    <property type="entry name" value="Galactose-binding lectin"/>
    <property type="match status" value="2"/>
</dbReference>
<dbReference type="InterPro" id="IPR024788">
    <property type="entry name" value="Malectin-like_Carb-bd_dom"/>
</dbReference>
<evidence type="ECO:0000256" key="5">
    <source>
        <dbReference type="ARBA" id="ARBA00023136"/>
    </source>
</evidence>
<dbReference type="AlphaFoldDB" id="A0AAN7G548"/>
<evidence type="ECO:0000256" key="3">
    <source>
        <dbReference type="ARBA" id="ARBA00022729"/>
    </source>
</evidence>
<dbReference type="PANTHER" id="PTHR45631:SF191">
    <property type="entry name" value="DI-GLUCOSE BINDING PROTEIN WITH LEUCINE-RICH REPEAT DOMAIN-CONTAINING PROTEIN"/>
    <property type="match status" value="1"/>
</dbReference>
<dbReference type="InterPro" id="IPR001611">
    <property type="entry name" value="Leu-rich_rpt"/>
</dbReference>